<dbReference type="STRING" id="1454201.NMS_0769"/>
<proteinExistence type="inferred from homology"/>
<name>W8VUP7_9FLAO</name>
<dbReference type="PANTHER" id="PTHR35024">
    <property type="entry name" value="HYPOTHETICAL CYTOSOLIC PROTEIN"/>
    <property type="match status" value="1"/>
</dbReference>
<comment type="similarity">
    <text evidence="1">Belongs to the bactofilin family.</text>
</comment>
<dbReference type="HOGENOM" id="CLU_072799_6_1_10"/>
<gene>
    <name evidence="2" type="ORF">NMS_0769</name>
</gene>
<protein>
    <recommendedName>
        <fullName evidence="4">Integral membrane protein CcmA involved in cell shape determination</fullName>
    </recommendedName>
</protein>
<evidence type="ECO:0000256" key="1">
    <source>
        <dbReference type="ARBA" id="ARBA00044755"/>
    </source>
</evidence>
<dbReference type="EMBL" id="AP014548">
    <property type="protein sequence ID" value="BAO54778.1"/>
    <property type="molecule type" value="Genomic_DNA"/>
</dbReference>
<sequence>MMKSNKNTEIVGNSQNRIAAGTTITGDIASEAGFRIDGEIIGTLKTNAKVVIGKDGKIEGTLECSSADIEGTFSGTLKINGLLSLKSTAIIEGEVTTMKLSVEPGATFNASCTMGGGVKSIEAEQQEKSA</sequence>
<dbReference type="Proteomes" id="UP000031760">
    <property type="component" value="Chromosome"/>
</dbReference>
<accession>W8VUP7</accession>
<dbReference type="PANTHER" id="PTHR35024:SF4">
    <property type="entry name" value="POLYMER-FORMING CYTOSKELETAL PROTEIN"/>
    <property type="match status" value="1"/>
</dbReference>
<keyword evidence="3" id="KW-1185">Reference proteome</keyword>
<evidence type="ECO:0000313" key="3">
    <source>
        <dbReference type="Proteomes" id="UP000031760"/>
    </source>
</evidence>
<dbReference type="AlphaFoldDB" id="W8VUP7"/>
<evidence type="ECO:0000313" key="2">
    <source>
        <dbReference type="EMBL" id="BAO54778.1"/>
    </source>
</evidence>
<reference evidence="2 3" key="1">
    <citation type="journal article" date="2014" name="Proc. Natl. Acad. Sci. U.S.A.">
        <title>Functional characterization of flavobacteria rhodopsins reveals a unique class of light-driven chloride pump in bacteria.</title>
        <authorList>
            <person name="Yoshizawa S."/>
            <person name="Kumagai Y."/>
            <person name="Kim H."/>
            <person name="Ogura Y."/>
            <person name="Hayashi T."/>
            <person name="Iwasaki W."/>
            <person name="DeLong E.F."/>
            <person name="Kogure K."/>
        </authorList>
    </citation>
    <scope>NUCLEOTIDE SEQUENCE [LARGE SCALE GENOMIC DNA]</scope>
    <source>
        <strain evidence="2 3">S1-08</strain>
    </source>
</reference>
<dbReference type="KEGG" id="nmf:NMS_0769"/>
<evidence type="ECO:0008006" key="4">
    <source>
        <dbReference type="Google" id="ProtNLM"/>
    </source>
</evidence>
<dbReference type="Pfam" id="PF04519">
    <property type="entry name" value="Bactofilin"/>
    <property type="match status" value="1"/>
</dbReference>
<organism evidence="2 3">
    <name type="scientific">Nonlabens marinus S1-08</name>
    <dbReference type="NCBI Taxonomy" id="1454201"/>
    <lineage>
        <taxon>Bacteria</taxon>
        <taxon>Pseudomonadati</taxon>
        <taxon>Bacteroidota</taxon>
        <taxon>Flavobacteriia</taxon>
        <taxon>Flavobacteriales</taxon>
        <taxon>Flavobacteriaceae</taxon>
        <taxon>Nonlabens</taxon>
    </lineage>
</organism>
<dbReference type="InterPro" id="IPR007607">
    <property type="entry name" value="BacA/B"/>
</dbReference>